<dbReference type="EMBL" id="KV921294">
    <property type="protein sequence ID" value="ORE20403.1"/>
    <property type="molecule type" value="Genomic_DNA"/>
</dbReference>
<gene>
    <name evidence="2" type="ORF">BCV71DRAFT_280477</name>
</gene>
<feature type="non-terminal residue" evidence="2">
    <location>
        <position position="203"/>
    </location>
</feature>
<evidence type="ECO:0000256" key="1">
    <source>
        <dbReference type="SAM" id="MobiDB-lite"/>
    </source>
</evidence>
<evidence type="ECO:0000313" key="3">
    <source>
        <dbReference type="Proteomes" id="UP000242381"/>
    </source>
</evidence>
<name>A0A1X0S7W8_RHIZD</name>
<dbReference type="AlphaFoldDB" id="A0A1X0S7W8"/>
<organism evidence="2 3">
    <name type="scientific">Rhizopus microsporus</name>
    <dbReference type="NCBI Taxonomy" id="58291"/>
    <lineage>
        <taxon>Eukaryota</taxon>
        <taxon>Fungi</taxon>
        <taxon>Fungi incertae sedis</taxon>
        <taxon>Mucoromycota</taxon>
        <taxon>Mucoromycotina</taxon>
        <taxon>Mucoromycetes</taxon>
        <taxon>Mucorales</taxon>
        <taxon>Mucorineae</taxon>
        <taxon>Rhizopodaceae</taxon>
        <taxon>Rhizopus</taxon>
    </lineage>
</organism>
<dbReference type="Proteomes" id="UP000242381">
    <property type="component" value="Unassembled WGS sequence"/>
</dbReference>
<accession>A0A1X0S7W8</accession>
<feature type="region of interest" description="Disordered" evidence="1">
    <location>
        <begin position="141"/>
        <end position="166"/>
    </location>
</feature>
<sequence length="203" mass="23460">MNNPERINSELYKEISKHKTDTTDAISKIYDIADTTRFQAKVATEIYEEIQYVLQQANTLDETRDVLQRTAEQSKRLAIFGLTQAKNQERISKNYAIDALNIPASIRHHVPKKENFKTTNAFSDEFMDSLYQARWEQVISKPSTNNFNNNRNRGNGNNSRGYRGNSHGYKVPTAHYTIPSDGIKPGGRLQFFSHYWKTITTHR</sequence>
<reference evidence="2 3" key="1">
    <citation type="journal article" date="2016" name="Proc. Natl. Acad. Sci. U.S.A.">
        <title>Lipid metabolic changes in an early divergent fungus govern the establishment of a mutualistic symbiosis with endobacteria.</title>
        <authorList>
            <person name="Lastovetsky O.A."/>
            <person name="Gaspar M.L."/>
            <person name="Mondo S.J."/>
            <person name="LaButti K.M."/>
            <person name="Sandor L."/>
            <person name="Grigoriev I.V."/>
            <person name="Henry S.A."/>
            <person name="Pawlowska T.E."/>
        </authorList>
    </citation>
    <scope>NUCLEOTIDE SEQUENCE [LARGE SCALE GENOMIC DNA]</scope>
    <source>
        <strain evidence="2 3">ATCC 11559</strain>
    </source>
</reference>
<evidence type="ECO:0000313" key="2">
    <source>
        <dbReference type="EMBL" id="ORE20403.1"/>
    </source>
</evidence>
<dbReference type="OMA" id="WKTITTH"/>
<feature type="compositionally biased region" description="Low complexity" evidence="1">
    <location>
        <begin position="145"/>
        <end position="165"/>
    </location>
</feature>
<dbReference type="VEuPathDB" id="FungiDB:BCV72DRAFT_218098"/>
<proteinExistence type="predicted"/>
<protein>
    <submittedName>
        <fullName evidence="2">Uncharacterized protein</fullName>
    </submittedName>
</protein>